<name>A0A450VXL6_9GAMM</name>
<evidence type="ECO:0000313" key="2">
    <source>
        <dbReference type="EMBL" id="VFK09558.1"/>
    </source>
</evidence>
<dbReference type="Pfam" id="PF21891">
    <property type="entry name" value="DUF6917"/>
    <property type="match status" value="1"/>
</dbReference>
<dbReference type="EMBL" id="CAADFM010000025">
    <property type="protein sequence ID" value="VFK09558.1"/>
    <property type="molecule type" value="Genomic_DNA"/>
</dbReference>
<protein>
    <recommendedName>
        <fullName evidence="1">DUF6917 domain-containing protein</fullName>
    </recommendedName>
</protein>
<accession>A0A450VXL6</accession>
<evidence type="ECO:0000313" key="3">
    <source>
        <dbReference type="EMBL" id="VFK25592.1"/>
    </source>
</evidence>
<proteinExistence type="predicted"/>
<feature type="domain" description="DUF6917" evidence="1">
    <location>
        <begin position="26"/>
        <end position="142"/>
    </location>
</feature>
<dbReference type="InterPro" id="IPR054210">
    <property type="entry name" value="DUF6917"/>
</dbReference>
<organism evidence="2">
    <name type="scientific">Candidatus Kentrum sp. LPFa</name>
    <dbReference type="NCBI Taxonomy" id="2126335"/>
    <lineage>
        <taxon>Bacteria</taxon>
        <taxon>Pseudomonadati</taxon>
        <taxon>Pseudomonadota</taxon>
        <taxon>Gammaproteobacteria</taxon>
        <taxon>Candidatus Kentrum</taxon>
    </lineage>
</organism>
<dbReference type="EMBL" id="CAADFP010000023">
    <property type="protein sequence ID" value="VFK25592.1"/>
    <property type="molecule type" value="Genomic_DNA"/>
</dbReference>
<sequence>MASEICPEKQYSLANTNYIATMTFARIDARFVAVMAHETPGRGMIPSPYHTRCIQAGEIHELAYVKGNTDGTVNLNDVWYLGFVEFLQGGVLAKGTRLGFQGRTMGTLVAFDETHAPNHLNILISTLEPKTGRKLDINIGALCTFFYPSN</sequence>
<evidence type="ECO:0000259" key="1">
    <source>
        <dbReference type="Pfam" id="PF21891"/>
    </source>
</evidence>
<dbReference type="AlphaFoldDB" id="A0A450VXL6"/>
<reference evidence="2" key="1">
    <citation type="submission" date="2019-02" db="EMBL/GenBank/DDBJ databases">
        <authorList>
            <person name="Gruber-Vodicka R. H."/>
            <person name="Seah K. B. B."/>
        </authorList>
    </citation>
    <scope>NUCLEOTIDE SEQUENCE</scope>
    <source>
        <strain evidence="2">BECK_S312</strain>
        <strain evidence="3">BECK_S426</strain>
    </source>
</reference>
<gene>
    <name evidence="2" type="ORF">BECKLPF1236A_GA0070988_100256</name>
    <name evidence="3" type="ORF">BECKLPF1236C_GA0070990_100237</name>
</gene>